<reference evidence="1" key="1">
    <citation type="submission" date="2020-03" db="EMBL/GenBank/DDBJ databases">
        <title>Transcriptomic Profiling of the Digestive Tract of the Rat Flea, Xenopsylla cheopis, Following Blood Feeding and Infection with Yersinia pestis.</title>
        <authorList>
            <person name="Bland D.M."/>
            <person name="Martens C.A."/>
            <person name="Virtaneva K."/>
            <person name="Kanakabandi K."/>
            <person name="Long D."/>
            <person name="Rosenke R."/>
            <person name="Saturday G.A."/>
            <person name="Hoyt F.H."/>
            <person name="Bruno D.P."/>
            <person name="Ribeiro J.M.C."/>
            <person name="Hinnebusch J."/>
        </authorList>
    </citation>
    <scope>NUCLEOTIDE SEQUENCE</scope>
</reference>
<dbReference type="AlphaFoldDB" id="A0A6M2DZW9"/>
<evidence type="ECO:0000313" key="1">
    <source>
        <dbReference type="EMBL" id="NOV50147.1"/>
    </source>
</evidence>
<organism evidence="1">
    <name type="scientific">Xenopsylla cheopis</name>
    <name type="common">Oriental rat flea</name>
    <name type="synonym">Pulex cheopis</name>
    <dbReference type="NCBI Taxonomy" id="163159"/>
    <lineage>
        <taxon>Eukaryota</taxon>
        <taxon>Metazoa</taxon>
        <taxon>Ecdysozoa</taxon>
        <taxon>Arthropoda</taxon>
        <taxon>Hexapoda</taxon>
        <taxon>Insecta</taxon>
        <taxon>Pterygota</taxon>
        <taxon>Neoptera</taxon>
        <taxon>Endopterygota</taxon>
        <taxon>Siphonaptera</taxon>
        <taxon>Pulicidae</taxon>
        <taxon>Xenopsyllinae</taxon>
        <taxon>Xenopsylla</taxon>
    </lineage>
</organism>
<accession>A0A6M2DZW9</accession>
<sequence>MQNQVFLMIQFLKKLLSPAQARLLWEHVRALSTNGISIRRPAIARCLFGVDVGVTSQTSLTQRPSAFSRVLEHLTPFHHI</sequence>
<proteinExistence type="predicted"/>
<protein>
    <submittedName>
        <fullName evidence="1">Putative secreted protein</fullName>
    </submittedName>
</protein>
<name>A0A6M2DZW9_XENCH</name>
<dbReference type="EMBL" id="GIIL01006421">
    <property type="protein sequence ID" value="NOV50147.1"/>
    <property type="molecule type" value="Transcribed_RNA"/>
</dbReference>